<dbReference type="RefSeq" id="WP_344684585.1">
    <property type="nucleotide sequence ID" value="NZ_BAAAUX010000024.1"/>
</dbReference>
<reference evidence="1 2" key="1">
    <citation type="journal article" date="2019" name="Int. J. Syst. Evol. Microbiol.">
        <title>The Global Catalogue of Microorganisms (GCM) 10K type strain sequencing project: providing services to taxonomists for standard genome sequencing and annotation.</title>
        <authorList>
            <consortium name="The Broad Institute Genomics Platform"/>
            <consortium name="The Broad Institute Genome Sequencing Center for Infectious Disease"/>
            <person name="Wu L."/>
            <person name="Ma J."/>
        </authorList>
    </citation>
    <scope>NUCLEOTIDE SEQUENCE [LARGE SCALE GENOMIC DNA]</scope>
    <source>
        <strain evidence="1 2">JCM 9383</strain>
    </source>
</reference>
<dbReference type="EMBL" id="BAAAUX010000024">
    <property type="protein sequence ID" value="GAA2812602.1"/>
    <property type="molecule type" value="Genomic_DNA"/>
</dbReference>
<comment type="caution">
    <text evidence="1">The sequence shown here is derived from an EMBL/GenBank/DDBJ whole genome shotgun (WGS) entry which is preliminary data.</text>
</comment>
<name>A0ABN3VLJ9_9PSEU</name>
<proteinExistence type="predicted"/>
<protein>
    <submittedName>
        <fullName evidence="1">Uncharacterized protein</fullName>
    </submittedName>
</protein>
<evidence type="ECO:0000313" key="1">
    <source>
        <dbReference type="EMBL" id="GAA2812602.1"/>
    </source>
</evidence>
<accession>A0ABN3VLJ9</accession>
<organism evidence="1 2">
    <name type="scientific">Saccharopolyspora taberi</name>
    <dbReference type="NCBI Taxonomy" id="60895"/>
    <lineage>
        <taxon>Bacteria</taxon>
        <taxon>Bacillati</taxon>
        <taxon>Actinomycetota</taxon>
        <taxon>Actinomycetes</taxon>
        <taxon>Pseudonocardiales</taxon>
        <taxon>Pseudonocardiaceae</taxon>
        <taxon>Saccharopolyspora</taxon>
    </lineage>
</organism>
<dbReference type="Proteomes" id="UP001500979">
    <property type="component" value="Unassembled WGS sequence"/>
</dbReference>
<evidence type="ECO:0000313" key="2">
    <source>
        <dbReference type="Proteomes" id="UP001500979"/>
    </source>
</evidence>
<sequence length="76" mass="8066">MHWIEVPAEDGRGNRKALRFATTERGIKVLAPAADVTHVVGVHVKALVELVNRLGGEAADVSEATAGHLRTGEGKE</sequence>
<keyword evidence="2" id="KW-1185">Reference proteome</keyword>
<gene>
    <name evidence="1" type="ORF">GCM10010470_55030</name>
</gene>